<sequence>MINKFFVLADSNDEGDRIRNWFKRYLSESEHIFIDKTYCQVANCPKQYLAHVLSKHGFTCKKETPFLPNINNERLVLVNE</sequence>
<organism evidence="1 2">
    <name type="scientific">Staphylococcus aureus</name>
    <dbReference type="NCBI Taxonomy" id="1280"/>
    <lineage>
        <taxon>Bacteria</taxon>
        <taxon>Bacillati</taxon>
        <taxon>Bacillota</taxon>
        <taxon>Bacilli</taxon>
        <taxon>Bacillales</taxon>
        <taxon>Staphylococcaceae</taxon>
        <taxon>Staphylococcus</taxon>
    </lineage>
</organism>
<evidence type="ECO:0000313" key="2">
    <source>
        <dbReference type="Proteomes" id="UP000249913"/>
    </source>
</evidence>
<evidence type="ECO:0000313" key="1">
    <source>
        <dbReference type="EMBL" id="SPZ97183.1"/>
    </source>
</evidence>
<proteinExistence type="predicted"/>
<protein>
    <submittedName>
        <fullName evidence="1">DNA primase/ small primase-like protein</fullName>
    </submittedName>
</protein>
<gene>
    <name evidence="1" type="ORF">NCTC7878_00574</name>
</gene>
<dbReference type="AlphaFoldDB" id="A0A2X2JYS4"/>
<dbReference type="SUPFAM" id="SSF110455">
    <property type="entry name" value="Toprim domain"/>
    <property type="match status" value="1"/>
</dbReference>
<reference evidence="1 2" key="1">
    <citation type="submission" date="2018-06" db="EMBL/GenBank/DDBJ databases">
        <authorList>
            <consortium name="Pathogen Informatics"/>
            <person name="Doyle S."/>
        </authorList>
    </citation>
    <scope>NUCLEOTIDE SEQUENCE [LARGE SCALE GENOMIC DNA]</scope>
    <source>
        <strain evidence="1 2">NCTC7878</strain>
    </source>
</reference>
<dbReference type="Proteomes" id="UP000249913">
    <property type="component" value="Unassembled WGS sequence"/>
</dbReference>
<dbReference type="EMBL" id="UAUX01000004">
    <property type="protein sequence ID" value="SPZ97183.1"/>
    <property type="molecule type" value="Genomic_DNA"/>
</dbReference>
<accession>A0A2X2JYS4</accession>
<dbReference type="PANTHER" id="PTHR39964">
    <property type="entry name" value="UPF0292 PROTEIN TK1411"/>
    <property type="match status" value="1"/>
</dbReference>
<name>A0A2X2JYS4_STAAU</name>
<dbReference type="Gene3D" id="3.40.1360.10">
    <property type="match status" value="1"/>
</dbReference>
<dbReference type="PANTHER" id="PTHR39964:SF2">
    <property type="entry name" value="UPF0292 PROTEIN MJ1624"/>
    <property type="match status" value="1"/>
</dbReference>